<dbReference type="RefSeq" id="WP_264501170.1">
    <property type="nucleotide sequence ID" value="NZ_JAPDDS010000005.1"/>
</dbReference>
<dbReference type="EMBL" id="JAPDDS010000005">
    <property type="protein sequence ID" value="MCW1885213.1"/>
    <property type="molecule type" value="Genomic_DNA"/>
</dbReference>
<keyword evidence="4" id="KW-1185">Reference proteome</keyword>
<name>A0ABT3FNT5_9BACT</name>
<sequence>MKLLPFLAAVFLMGLSSIASAQATRTWVSGVGDDANPGSRTAPCKTFAGAISKTAAKGVINVLDPGGFGGVTITKAITIDGGGVEGGILVNGTLGININAGEQDVVILRNLQIEGLETGTIGVRIQRAGAVYFENCRIKGFQKGVAEATTATTGTQLFFRDCLIHECSEEGISLAPATGAASVAMIENTRIEGCGTGIAVADRSRAVLSDSTVAFNVADGLKKIGKGVIQSFKNNRIVGNTPDGKATNLPLK</sequence>
<evidence type="ECO:0000313" key="3">
    <source>
        <dbReference type="EMBL" id="MCW1885213.1"/>
    </source>
</evidence>
<gene>
    <name evidence="3" type="ORF">OKA04_10780</name>
</gene>
<feature type="signal peptide" evidence="1">
    <location>
        <begin position="1"/>
        <end position="21"/>
    </location>
</feature>
<feature type="domain" description="Right handed beta helix" evidence="2">
    <location>
        <begin position="95"/>
        <end position="242"/>
    </location>
</feature>
<dbReference type="Gene3D" id="2.160.20.10">
    <property type="entry name" value="Single-stranded right-handed beta-helix, Pectin lyase-like"/>
    <property type="match status" value="1"/>
</dbReference>
<protein>
    <submittedName>
        <fullName evidence="3">Right-handed parallel beta-helix repeat-containing protein</fullName>
    </submittedName>
</protein>
<feature type="chain" id="PRO_5046271025" evidence="1">
    <location>
        <begin position="22"/>
        <end position="252"/>
    </location>
</feature>
<dbReference type="Proteomes" id="UP001207930">
    <property type="component" value="Unassembled WGS sequence"/>
</dbReference>
<dbReference type="Pfam" id="PF13229">
    <property type="entry name" value="Beta_helix"/>
    <property type="match status" value="1"/>
</dbReference>
<evidence type="ECO:0000313" key="4">
    <source>
        <dbReference type="Proteomes" id="UP001207930"/>
    </source>
</evidence>
<dbReference type="SUPFAM" id="SSF51126">
    <property type="entry name" value="Pectin lyase-like"/>
    <property type="match status" value="1"/>
</dbReference>
<accession>A0ABT3FNT5</accession>
<comment type="caution">
    <text evidence="3">The sequence shown here is derived from an EMBL/GenBank/DDBJ whole genome shotgun (WGS) entry which is preliminary data.</text>
</comment>
<dbReference type="InterPro" id="IPR039448">
    <property type="entry name" value="Beta_helix"/>
</dbReference>
<organism evidence="3 4">
    <name type="scientific">Luteolibacter flavescens</name>
    <dbReference type="NCBI Taxonomy" id="1859460"/>
    <lineage>
        <taxon>Bacteria</taxon>
        <taxon>Pseudomonadati</taxon>
        <taxon>Verrucomicrobiota</taxon>
        <taxon>Verrucomicrobiia</taxon>
        <taxon>Verrucomicrobiales</taxon>
        <taxon>Verrucomicrobiaceae</taxon>
        <taxon>Luteolibacter</taxon>
    </lineage>
</organism>
<dbReference type="InterPro" id="IPR012334">
    <property type="entry name" value="Pectin_lyas_fold"/>
</dbReference>
<keyword evidence="1" id="KW-0732">Signal</keyword>
<proteinExistence type="predicted"/>
<reference evidence="3 4" key="1">
    <citation type="submission" date="2022-10" db="EMBL/GenBank/DDBJ databases">
        <title>Luteolibacter flavescens strain MCCC 1K03193, whole genome shotgun sequencing project.</title>
        <authorList>
            <person name="Zhao G."/>
            <person name="Shen L."/>
        </authorList>
    </citation>
    <scope>NUCLEOTIDE SEQUENCE [LARGE SCALE GENOMIC DNA]</scope>
    <source>
        <strain evidence="3 4">MCCC 1K03193</strain>
    </source>
</reference>
<evidence type="ECO:0000256" key="1">
    <source>
        <dbReference type="SAM" id="SignalP"/>
    </source>
</evidence>
<evidence type="ECO:0000259" key="2">
    <source>
        <dbReference type="Pfam" id="PF13229"/>
    </source>
</evidence>
<dbReference type="InterPro" id="IPR011050">
    <property type="entry name" value="Pectin_lyase_fold/virulence"/>
</dbReference>